<dbReference type="KEGG" id="saga:M5M_15020"/>
<dbReference type="EMBL" id="CP003746">
    <property type="protein sequence ID" value="AFV00139.1"/>
    <property type="molecule type" value="Genomic_DNA"/>
</dbReference>
<evidence type="ECO:0000313" key="2">
    <source>
        <dbReference type="Proteomes" id="UP000000466"/>
    </source>
</evidence>
<protein>
    <submittedName>
        <fullName evidence="1">Uncharacterized protein</fullName>
    </submittedName>
</protein>
<sequence>MDKIVIDSDLPFKDAIPTNITIGDRVLCLVLPIHGFCQLKIDNPVVNLDCRKTVLQCDEAGNRHCDILRQDWTYRYQSRESIAGSMNLHLYVQMNNMSKNLLDTDLLKAHLITLFEAREKFARNIKAENAAWTGEPLDTTPTYLYPKASSHFSERTSGNFVFHVARMGGPFDEIRPWHYYLPVRNDAYICFSFAPEGFPLEDFTDPEARDAFLQSLTEDFMGRMQITANHPVSA</sequence>
<dbReference type="Proteomes" id="UP000000466">
    <property type="component" value="Chromosome"/>
</dbReference>
<organism evidence="1 2">
    <name type="scientific">Simiduia agarivorans (strain DSM 21679 / JCM 13881 / BCRC 17597 / SA1)</name>
    <dbReference type="NCBI Taxonomy" id="1117647"/>
    <lineage>
        <taxon>Bacteria</taxon>
        <taxon>Pseudomonadati</taxon>
        <taxon>Pseudomonadota</taxon>
        <taxon>Gammaproteobacteria</taxon>
        <taxon>Cellvibrionales</taxon>
        <taxon>Cellvibrionaceae</taxon>
        <taxon>Simiduia</taxon>
    </lineage>
</organism>
<accession>K4KPS8</accession>
<keyword evidence="2" id="KW-1185">Reference proteome</keyword>
<dbReference type="AlphaFoldDB" id="K4KPS8"/>
<evidence type="ECO:0000313" key="1">
    <source>
        <dbReference type="EMBL" id="AFV00139.1"/>
    </source>
</evidence>
<dbReference type="STRING" id="1117647.M5M_15020"/>
<dbReference type="HOGENOM" id="CLU_1184412_0_0_6"/>
<gene>
    <name evidence="1" type="ordered locus">M5M_15020</name>
</gene>
<name>K4KPS8_SIMAS</name>
<reference evidence="1 2" key="1">
    <citation type="journal article" date="2013" name="Genome Announc.">
        <title>Complete genome sequence of Simiduia agarivorans SA1(T), a marine bacterium able to degrade a variety of polysaccharides.</title>
        <authorList>
            <person name="Lin S.Y."/>
            <person name="Shieh W.Y."/>
            <person name="Chen J.S."/>
            <person name="Tang S.L."/>
        </authorList>
    </citation>
    <scope>NUCLEOTIDE SEQUENCE [LARGE SCALE GENOMIC DNA]</scope>
    <source>
        <strain evidence="2">DSM 21679 / JCM 13881 / BCRC 17597 / SA1</strain>
    </source>
</reference>
<proteinExistence type="predicted"/>